<dbReference type="Proteomes" id="UP001549055">
    <property type="component" value="Unassembled WGS sequence"/>
</dbReference>
<dbReference type="SUPFAM" id="SSF55811">
    <property type="entry name" value="Nudix"/>
    <property type="match status" value="1"/>
</dbReference>
<dbReference type="InterPro" id="IPR045121">
    <property type="entry name" value="CoAse"/>
</dbReference>
<dbReference type="PANTHER" id="PTHR12992">
    <property type="entry name" value="NUDIX HYDROLASE"/>
    <property type="match status" value="1"/>
</dbReference>
<gene>
    <name evidence="8" type="ORF">ABID27_001442</name>
</gene>
<keyword evidence="9" id="KW-1185">Reference proteome</keyword>
<dbReference type="InterPro" id="IPR020084">
    <property type="entry name" value="NUDIX_hydrolase_CS"/>
</dbReference>
<evidence type="ECO:0000256" key="2">
    <source>
        <dbReference type="ARBA" id="ARBA00001946"/>
    </source>
</evidence>
<dbReference type="InterPro" id="IPR000086">
    <property type="entry name" value="NUDIX_hydrolase_dom"/>
</dbReference>
<comment type="cofactor">
    <cofactor evidence="2">
        <name>Mg(2+)</name>
        <dbReference type="ChEBI" id="CHEBI:18420"/>
    </cofactor>
</comment>
<keyword evidence="3" id="KW-0479">Metal-binding</keyword>
<evidence type="ECO:0000256" key="4">
    <source>
        <dbReference type="ARBA" id="ARBA00022801"/>
    </source>
</evidence>
<evidence type="ECO:0000313" key="8">
    <source>
        <dbReference type="EMBL" id="MET3644811.1"/>
    </source>
</evidence>
<comment type="cofactor">
    <cofactor evidence="1">
        <name>Mn(2+)</name>
        <dbReference type="ChEBI" id="CHEBI:29035"/>
    </cofactor>
</comment>
<evidence type="ECO:0000256" key="3">
    <source>
        <dbReference type="ARBA" id="ARBA00022723"/>
    </source>
</evidence>
<dbReference type="Gene3D" id="3.90.79.10">
    <property type="entry name" value="Nucleoside Triphosphate Pyrophosphohydrolase"/>
    <property type="match status" value="1"/>
</dbReference>
<dbReference type="InterPro" id="IPR015797">
    <property type="entry name" value="NUDIX_hydrolase-like_dom_sf"/>
</dbReference>
<name>A0ABV2JLM3_9STRE</name>
<evidence type="ECO:0000256" key="5">
    <source>
        <dbReference type="ARBA" id="ARBA00022842"/>
    </source>
</evidence>
<reference evidence="8 9" key="1">
    <citation type="submission" date="2024-06" db="EMBL/GenBank/DDBJ databases">
        <title>Genomic Encyclopedia of Type Strains, Phase IV (KMG-IV): sequencing the most valuable type-strain genomes for metagenomic binning, comparative biology and taxonomic classification.</title>
        <authorList>
            <person name="Goeker M."/>
        </authorList>
    </citation>
    <scope>NUCLEOTIDE SEQUENCE [LARGE SCALE GENOMIC DNA]</scope>
    <source>
        <strain evidence="8 9">DSM 15349</strain>
    </source>
</reference>
<dbReference type="PROSITE" id="PS00893">
    <property type="entry name" value="NUDIX_BOX"/>
    <property type="match status" value="1"/>
</dbReference>
<keyword evidence="6" id="KW-0464">Manganese</keyword>
<keyword evidence="4" id="KW-0378">Hydrolase</keyword>
<comment type="caution">
    <text evidence="8">The sequence shown here is derived from an EMBL/GenBank/DDBJ whole genome shotgun (WGS) entry which is preliminary data.</text>
</comment>
<dbReference type="EMBL" id="JBEPMK010000005">
    <property type="protein sequence ID" value="MET3644811.1"/>
    <property type="molecule type" value="Genomic_DNA"/>
</dbReference>
<dbReference type="PROSITE" id="PS51462">
    <property type="entry name" value="NUDIX"/>
    <property type="match status" value="1"/>
</dbReference>
<dbReference type="CDD" id="cd03426">
    <property type="entry name" value="NUDIX_CoAse_Nudt7"/>
    <property type="match status" value="1"/>
</dbReference>
<proteinExistence type="predicted"/>
<feature type="domain" description="Nudix hydrolase" evidence="7">
    <location>
        <begin position="20"/>
        <end position="150"/>
    </location>
</feature>
<protein>
    <submittedName>
        <fullName evidence="8">8-oxo-dGTP pyrophosphatase MutT (NUDIX family)</fullName>
    </submittedName>
</protein>
<evidence type="ECO:0000256" key="6">
    <source>
        <dbReference type="ARBA" id="ARBA00023211"/>
    </source>
</evidence>
<keyword evidence="5" id="KW-0460">Magnesium</keyword>
<dbReference type="PANTHER" id="PTHR12992:SF11">
    <property type="entry name" value="MITOCHONDRIAL COENZYME A DIPHOSPHATASE NUDT8"/>
    <property type="match status" value="1"/>
</dbReference>
<accession>A0ABV2JLM3</accession>
<dbReference type="RefSeq" id="WP_253365622.1">
    <property type="nucleotide sequence ID" value="NZ_JALJXU010000006.1"/>
</dbReference>
<evidence type="ECO:0000256" key="1">
    <source>
        <dbReference type="ARBA" id="ARBA00001936"/>
    </source>
</evidence>
<evidence type="ECO:0000259" key="7">
    <source>
        <dbReference type="PROSITE" id="PS51462"/>
    </source>
</evidence>
<organism evidence="8 9">
    <name type="scientific">Streptococcus gallinaceus</name>
    <dbReference type="NCBI Taxonomy" id="165758"/>
    <lineage>
        <taxon>Bacteria</taxon>
        <taxon>Bacillati</taxon>
        <taxon>Bacillota</taxon>
        <taxon>Bacilli</taxon>
        <taxon>Lactobacillales</taxon>
        <taxon>Streptococcaceae</taxon>
        <taxon>Streptococcus</taxon>
    </lineage>
</organism>
<evidence type="ECO:0000313" key="9">
    <source>
        <dbReference type="Proteomes" id="UP001549055"/>
    </source>
</evidence>
<sequence length="203" mass="23586">MKDLKLFFQDYVAQPLGQEKVYAVFLPLIWQDDQWQILYELRSQAISQPGEVSFPGGRVEEDESFQAAAVRETIEELNVAESVVEIWGEMDYIVYQERTIRCFVGQLKVPDWQSIRPNEEVAHLFTVPVQTLQDNPPVYHTLEATIKTDSAFPFERITGGANYQFSHHNRLIPFYEDLPENIWGMTAQLTHRFVSLWSQTEGK</sequence>
<dbReference type="Pfam" id="PF00293">
    <property type="entry name" value="NUDIX"/>
    <property type="match status" value="1"/>
</dbReference>